<dbReference type="InterPro" id="IPR045865">
    <property type="entry name" value="ACT-like_dom_sf"/>
</dbReference>
<evidence type="ECO:0000259" key="1">
    <source>
        <dbReference type="PROSITE" id="PS51671"/>
    </source>
</evidence>
<dbReference type="Gene3D" id="3.30.2130.10">
    <property type="entry name" value="VC0802-like"/>
    <property type="match status" value="1"/>
</dbReference>
<dbReference type="InterPro" id="IPR002912">
    <property type="entry name" value="ACT_dom"/>
</dbReference>
<dbReference type="PROSITE" id="PS51671">
    <property type="entry name" value="ACT"/>
    <property type="match status" value="1"/>
</dbReference>
<sequence>MIKQLTVIADSRTGLIADISRALAEGDINIRTIEAVEVAEQACVRLQVDDLDGALSRLNREGMTVVAEDVLLLRIPDQPGSLANASNRLAEAGIDIRAITMVHHGERENIVALACADPERARQLLDEWMMN</sequence>
<dbReference type="SUPFAM" id="SSF55021">
    <property type="entry name" value="ACT-like"/>
    <property type="match status" value="2"/>
</dbReference>
<evidence type="ECO:0000313" key="3">
    <source>
        <dbReference type="Proteomes" id="UP001239019"/>
    </source>
</evidence>
<feature type="domain" description="ACT" evidence="1">
    <location>
        <begin position="4"/>
        <end position="78"/>
    </location>
</feature>
<dbReference type="InterPro" id="IPR045739">
    <property type="entry name" value="ACT_dom_pair"/>
</dbReference>
<dbReference type="Proteomes" id="UP001239019">
    <property type="component" value="Unassembled WGS sequence"/>
</dbReference>
<dbReference type="PANTHER" id="PTHR40099">
    <property type="entry name" value="ACETOLACTATE SYNTHASE, SMALL SUBUNIT"/>
    <property type="match status" value="1"/>
</dbReference>
<comment type="caution">
    <text evidence="2">The sequence shown here is derived from an EMBL/GenBank/DDBJ whole genome shotgun (WGS) entry which is preliminary data.</text>
</comment>
<dbReference type="PANTHER" id="PTHR40099:SF1">
    <property type="entry name" value="ACETOLACTATE SYNTHASE, SMALL SUBUNIT"/>
    <property type="match status" value="1"/>
</dbReference>
<gene>
    <name evidence="2" type="ORF">RBH19_09265</name>
</gene>
<reference evidence="2 3" key="1">
    <citation type="submission" date="2023-08" db="EMBL/GenBank/DDBJ databases">
        <title>Whole-genome sequencing of halo(alkali)philic microorganisms from hypersaline lakes.</title>
        <authorList>
            <person name="Sorokin D.Y."/>
            <person name="Abbas B."/>
            <person name="Merkel A.Y."/>
        </authorList>
    </citation>
    <scope>NUCLEOTIDE SEQUENCE [LARGE SCALE GENOMIC DNA]</scope>
    <source>
        <strain evidence="2 3">AB-CW4</strain>
    </source>
</reference>
<dbReference type="Pfam" id="PF19571">
    <property type="entry name" value="ACT_8"/>
    <property type="match status" value="1"/>
</dbReference>
<organism evidence="2 3">
    <name type="scientific">Natronospira bacteriovora</name>
    <dbReference type="NCBI Taxonomy" id="3069753"/>
    <lineage>
        <taxon>Bacteria</taxon>
        <taxon>Pseudomonadati</taxon>
        <taxon>Pseudomonadota</taxon>
        <taxon>Gammaproteobacteria</taxon>
        <taxon>Natronospirales</taxon>
        <taxon>Natronospiraceae</taxon>
        <taxon>Natronospira</taxon>
    </lineage>
</organism>
<dbReference type="EMBL" id="JAVDDT010000005">
    <property type="protein sequence ID" value="MDQ2070064.1"/>
    <property type="molecule type" value="Genomic_DNA"/>
</dbReference>
<dbReference type="RefSeq" id="WP_306728561.1">
    <property type="nucleotide sequence ID" value="NZ_JAVDDT010000005.1"/>
</dbReference>
<accession>A0ABU0W820</accession>
<keyword evidence="3" id="KW-1185">Reference proteome</keyword>
<name>A0ABU0W820_9GAMM</name>
<proteinExistence type="predicted"/>
<evidence type="ECO:0000313" key="2">
    <source>
        <dbReference type="EMBL" id="MDQ2070064.1"/>
    </source>
</evidence>
<protein>
    <recommendedName>
        <fullName evidence="1">ACT domain-containing protein</fullName>
    </recommendedName>
</protein>